<dbReference type="InterPro" id="IPR001584">
    <property type="entry name" value="Integrase_cat-core"/>
</dbReference>
<dbReference type="InterPro" id="IPR012337">
    <property type="entry name" value="RNaseH-like_sf"/>
</dbReference>
<evidence type="ECO:0000259" key="1">
    <source>
        <dbReference type="PROSITE" id="PS50994"/>
    </source>
</evidence>
<reference evidence="2" key="2">
    <citation type="submission" date="2021-04" db="EMBL/GenBank/DDBJ databases">
        <authorList>
            <person name="Gilroy R."/>
        </authorList>
    </citation>
    <scope>NUCLEOTIDE SEQUENCE</scope>
    <source>
        <strain evidence="2">ChiHecec1B25-7008</strain>
    </source>
</reference>
<sequence length="303" mass="35217">MDVKTACRLFGHCRQAYYQLKTDGGERLRKEARMMQAVQEIRSVDPGIGGYKLWLMLCDVFGREWMPGRDAFLAVLRRHKLLRPPLRRRHTTSSNHRYHKWKNLVKGYCPTGPNRLWMSDITYIDTDEGCCYLHLVTDAYSRKIVGWRLSASLGALFTLDALRMAIAQTGKDDLEGLIHHSDRGVQYCCDMYVGELQKHRIAISMTEDYKPTDNALAERVNATVKTERVYVQPRRFKDLEDAQSQIAEFVDFYNTRRPHMSIGMQTPEQAHTQTGEQRKCWKTKTFRHKSTQDKEKSLSLPPV</sequence>
<dbReference type="NCBIfam" id="NF033516">
    <property type="entry name" value="transpos_IS3"/>
    <property type="match status" value="1"/>
</dbReference>
<reference evidence="2" key="1">
    <citation type="journal article" date="2021" name="PeerJ">
        <title>Extensive microbial diversity within the chicken gut microbiome revealed by metagenomics and culture.</title>
        <authorList>
            <person name="Gilroy R."/>
            <person name="Ravi A."/>
            <person name="Getino M."/>
            <person name="Pursley I."/>
            <person name="Horton D.L."/>
            <person name="Alikhan N.F."/>
            <person name="Baker D."/>
            <person name="Gharbi K."/>
            <person name="Hall N."/>
            <person name="Watson M."/>
            <person name="Adriaenssens E.M."/>
            <person name="Foster-Nyarko E."/>
            <person name="Jarju S."/>
            <person name="Secka A."/>
            <person name="Antonio M."/>
            <person name="Oren A."/>
            <person name="Chaudhuri R.R."/>
            <person name="La Ragione R."/>
            <person name="Hildebrand F."/>
            <person name="Pallen M.J."/>
        </authorList>
    </citation>
    <scope>NUCLEOTIDE SEQUENCE</scope>
    <source>
        <strain evidence="2">ChiHecec1B25-7008</strain>
    </source>
</reference>
<dbReference type="SUPFAM" id="SSF53098">
    <property type="entry name" value="Ribonuclease H-like"/>
    <property type="match status" value="1"/>
</dbReference>
<dbReference type="PROSITE" id="PS50994">
    <property type="entry name" value="INTEGRASE"/>
    <property type="match status" value="1"/>
</dbReference>
<evidence type="ECO:0000313" key="2">
    <source>
        <dbReference type="EMBL" id="HJA83165.1"/>
    </source>
</evidence>
<proteinExistence type="predicted"/>
<dbReference type="InterPro" id="IPR050900">
    <property type="entry name" value="Transposase_IS3/IS150/IS904"/>
</dbReference>
<dbReference type="PANTHER" id="PTHR46889">
    <property type="entry name" value="TRANSPOSASE INSF FOR INSERTION SEQUENCE IS3B-RELATED"/>
    <property type="match status" value="1"/>
</dbReference>
<dbReference type="InterPro" id="IPR048020">
    <property type="entry name" value="Transpos_IS3"/>
</dbReference>
<accession>A0A9D2KTZ4</accession>
<feature type="domain" description="Integrase catalytic" evidence="1">
    <location>
        <begin position="109"/>
        <end position="275"/>
    </location>
</feature>
<dbReference type="Gene3D" id="3.30.420.10">
    <property type="entry name" value="Ribonuclease H-like superfamily/Ribonuclease H"/>
    <property type="match status" value="1"/>
</dbReference>
<protein>
    <submittedName>
        <fullName evidence="2">IS3 family transposase</fullName>
    </submittedName>
</protein>
<gene>
    <name evidence="2" type="ORF">H9785_04255</name>
</gene>
<dbReference type="Pfam" id="PF13683">
    <property type="entry name" value="rve_3"/>
    <property type="match status" value="1"/>
</dbReference>
<dbReference type="PANTHER" id="PTHR46889:SF5">
    <property type="entry name" value="INTEGRASE PROTEIN"/>
    <property type="match status" value="1"/>
</dbReference>
<dbReference type="EMBL" id="DWZE01000056">
    <property type="protein sequence ID" value="HJA83165.1"/>
    <property type="molecule type" value="Genomic_DNA"/>
</dbReference>
<dbReference type="InterPro" id="IPR036397">
    <property type="entry name" value="RNaseH_sf"/>
</dbReference>
<dbReference type="GO" id="GO:0003676">
    <property type="term" value="F:nucleic acid binding"/>
    <property type="evidence" value="ECO:0007669"/>
    <property type="project" value="InterPro"/>
</dbReference>
<dbReference type="Proteomes" id="UP000823860">
    <property type="component" value="Unassembled WGS sequence"/>
</dbReference>
<dbReference type="GO" id="GO:0015074">
    <property type="term" value="P:DNA integration"/>
    <property type="evidence" value="ECO:0007669"/>
    <property type="project" value="InterPro"/>
</dbReference>
<dbReference type="AlphaFoldDB" id="A0A9D2KTZ4"/>
<evidence type="ECO:0000313" key="3">
    <source>
        <dbReference type="Proteomes" id="UP000823860"/>
    </source>
</evidence>
<comment type="caution">
    <text evidence="2">The sequence shown here is derived from an EMBL/GenBank/DDBJ whole genome shotgun (WGS) entry which is preliminary data.</text>
</comment>
<organism evidence="2 3">
    <name type="scientific">Candidatus Bacteroides intestinavium</name>
    <dbReference type="NCBI Taxonomy" id="2838469"/>
    <lineage>
        <taxon>Bacteria</taxon>
        <taxon>Pseudomonadati</taxon>
        <taxon>Bacteroidota</taxon>
        <taxon>Bacteroidia</taxon>
        <taxon>Bacteroidales</taxon>
        <taxon>Bacteroidaceae</taxon>
        <taxon>Bacteroides</taxon>
    </lineage>
</organism>
<name>A0A9D2KTZ4_9BACE</name>